<dbReference type="SUPFAM" id="SSF51735">
    <property type="entry name" value="NAD(P)-binding Rossmann-fold domains"/>
    <property type="match status" value="1"/>
</dbReference>
<dbReference type="AlphaFoldDB" id="A0A0G1Y0A5"/>
<evidence type="ECO:0000313" key="3">
    <source>
        <dbReference type="EMBL" id="KKW36575.1"/>
    </source>
</evidence>
<dbReference type="InterPro" id="IPR036291">
    <property type="entry name" value="NAD(P)-bd_dom_sf"/>
</dbReference>
<evidence type="ECO:0000313" key="4">
    <source>
        <dbReference type="Proteomes" id="UP000033865"/>
    </source>
</evidence>
<dbReference type="InterPro" id="IPR001509">
    <property type="entry name" value="Epimerase_deHydtase"/>
</dbReference>
<evidence type="ECO:0000259" key="2">
    <source>
        <dbReference type="Pfam" id="PF01370"/>
    </source>
</evidence>
<evidence type="ECO:0000256" key="1">
    <source>
        <dbReference type="ARBA" id="ARBA00007637"/>
    </source>
</evidence>
<comment type="caution">
    <text evidence="3">The sequence shown here is derived from an EMBL/GenBank/DDBJ whole genome shotgun (WGS) entry which is preliminary data.</text>
</comment>
<comment type="similarity">
    <text evidence="1">Belongs to the NAD(P)-dependent epimerase/dehydratase family.</text>
</comment>
<dbReference type="EMBL" id="LCRN01000019">
    <property type="protein sequence ID" value="KKW36575.1"/>
    <property type="molecule type" value="Genomic_DNA"/>
</dbReference>
<feature type="domain" description="NAD-dependent epimerase/dehydratase" evidence="2">
    <location>
        <begin position="14"/>
        <end position="238"/>
    </location>
</feature>
<gene>
    <name evidence="3" type="ORF">UY82_C0019G0009</name>
</gene>
<dbReference type="Pfam" id="PF01370">
    <property type="entry name" value="Epimerase"/>
    <property type="match status" value="1"/>
</dbReference>
<dbReference type="Gene3D" id="3.40.50.720">
    <property type="entry name" value="NAD(P)-binding Rossmann-like Domain"/>
    <property type="match status" value="1"/>
</dbReference>
<sequence>MPKTITQSKPKVAIVTGGAGFIGSHVVDELVKRRIKVHVVDDLSTGFKENLNPNVTFHKMSVVSPDLRKLFERIKPDEVFHLAAQVSVRRSIQRPMADAKNNILGAINLLEACRRVGTVKKIVAASSGGVMYPSSLKKACEEGPIYPESPYGIAKRALELYLEHYFAVFGIPYVALRFSNVYGPRQRMMGTGEGGVVAVFSQMLLEAKMPFMTWKGKQTRDYVYVEDVARAAILAMKSDYVGVVNISTCEEVSIHRIFDLLARLTGFKGKPVYKPGVVGEKKRSCMENKLAHRVLGWEPKVNLEEGLRRTVAFHRAELKRKK</sequence>
<name>A0A0G1Y0A5_9BACT</name>
<dbReference type="PATRIC" id="fig|1618986.3.peg.237"/>
<reference evidence="3 4" key="1">
    <citation type="journal article" date="2015" name="Nature">
        <title>rRNA introns, odd ribosomes, and small enigmatic genomes across a large radiation of phyla.</title>
        <authorList>
            <person name="Brown C.T."/>
            <person name="Hug L.A."/>
            <person name="Thomas B.C."/>
            <person name="Sharon I."/>
            <person name="Castelle C.J."/>
            <person name="Singh A."/>
            <person name="Wilkins M.J."/>
            <person name="Williams K.H."/>
            <person name="Banfield J.F."/>
        </authorList>
    </citation>
    <scope>NUCLEOTIDE SEQUENCE [LARGE SCALE GENOMIC DNA]</scope>
</reference>
<protein>
    <submittedName>
        <fullName evidence="3">UDP-glucose 4-epimerase</fullName>
    </submittedName>
</protein>
<dbReference type="PANTHER" id="PTHR43000">
    <property type="entry name" value="DTDP-D-GLUCOSE 4,6-DEHYDRATASE-RELATED"/>
    <property type="match status" value="1"/>
</dbReference>
<accession>A0A0G1Y0A5</accession>
<dbReference type="Gene3D" id="3.90.25.10">
    <property type="entry name" value="UDP-galactose 4-epimerase, domain 1"/>
    <property type="match status" value="1"/>
</dbReference>
<dbReference type="Proteomes" id="UP000033865">
    <property type="component" value="Unassembled WGS sequence"/>
</dbReference>
<proteinExistence type="inferred from homology"/>
<organism evidence="3 4">
    <name type="scientific">Candidatus Uhrbacteria bacterium GW2011_GWC2_53_7</name>
    <dbReference type="NCBI Taxonomy" id="1618986"/>
    <lineage>
        <taxon>Bacteria</taxon>
        <taxon>Candidatus Uhriibacteriota</taxon>
    </lineage>
</organism>